<feature type="transmembrane region" description="Helical" evidence="6">
    <location>
        <begin position="213"/>
        <end position="237"/>
    </location>
</feature>
<evidence type="ECO:0000313" key="9">
    <source>
        <dbReference type="Proteomes" id="UP000310421"/>
    </source>
</evidence>
<feature type="transmembrane region" description="Helical" evidence="6">
    <location>
        <begin position="278"/>
        <end position="298"/>
    </location>
</feature>
<evidence type="ECO:0000256" key="2">
    <source>
        <dbReference type="ARBA" id="ARBA00009012"/>
    </source>
</evidence>
<evidence type="ECO:0000256" key="3">
    <source>
        <dbReference type="ARBA" id="ARBA00022692"/>
    </source>
</evidence>
<dbReference type="EMBL" id="QZAN01000127">
    <property type="protein sequence ID" value="THW57142.1"/>
    <property type="molecule type" value="Genomic_DNA"/>
</dbReference>
<feature type="transmembrane region" description="Helical" evidence="6">
    <location>
        <begin position="51"/>
        <end position="69"/>
    </location>
</feature>
<sequence>MVTAMDFALEHKGQLGIITALVVYSAAKNKLTPAGIAAAIVTAGIHMLHPWGVFFNLLVGFFIAGTVGTKINHSQKATLTQSATGGVGGEGARNYAQVLANSGTASVLILWHLYASQSGSNLKTFGLTDVIPFGIAASYAAAAADTLSSELGILSPTSPVLITAPWRSVPRGTNGGVTITGLLAGLAGSVFISSLAYFTLPYSGTAWTGDAKFMFWVTLTAAGFSGTLLDSLLGALVQATVEDKSSGRIVEGDNGKRVKVTQGGSRVQRGMDLLNNNGVNFAMAATVAAVGMGVWNFMVQKVILA</sequence>
<protein>
    <recommendedName>
        <fullName evidence="11">DUF92 domain-containing protein</fullName>
    </recommendedName>
</protein>
<evidence type="ECO:0000313" key="8">
    <source>
        <dbReference type="EMBL" id="THW57142.1"/>
    </source>
</evidence>
<evidence type="ECO:0008006" key="11">
    <source>
        <dbReference type="Google" id="ProtNLM"/>
    </source>
</evidence>
<dbReference type="GO" id="GO:0016020">
    <property type="term" value="C:membrane"/>
    <property type="evidence" value="ECO:0007669"/>
    <property type="project" value="UniProtKB-SubCell"/>
</dbReference>
<dbReference type="Proteomes" id="UP000310421">
    <property type="component" value="Unassembled WGS sequence"/>
</dbReference>
<keyword evidence="4 6" id="KW-1133">Transmembrane helix</keyword>
<evidence type="ECO:0000256" key="1">
    <source>
        <dbReference type="ARBA" id="ARBA00004141"/>
    </source>
</evidence>
<keyword evidence="3 6" id="KW-0812">Transmembrane</keyword>
<comment type="subcellular location">
    <subcellularLocation>
        <location evidence="1">Membrane</location>
        <topology evidence="1">Multi-pass membrane protein</topology>
    </subcellularLocation>
</comment>
<organism evidence="8 9">
    <name type="scientific">Aureobasidium pullulans</name>
    <name type="common">Black yeast</name>
    <name type="synonym">Pullularia pullulans</name>
    <dbReference type="NCBI Taxonomy" id="5580"/>
    <lineage>
        <taxon>Eukaryota</taxon>
        <taxon>Fungi</taxon>
        <taxon>Dikarya</taxon>
        <taxon>Ascomycota</taxon>
        <taxon>Pezizomycotina</taxon>
        <taxon>Dothideomycetes</taxon>
        <taxon>Dothideomycetidae</taxon>
        <taxon>Dothideales</taxon>
        <taxon>Saccotheciaceae</taxon>
        <taxon>Aureobasidium</taxon>
    </lineage>
</organism>
<dbReference type="Pfam" id="PF01940">
    <property type="entry name" value="DUF92"/>
    <property type="match status" value="1"/>
</dbReference>
<evidence type="ECO:0000256" key="6">
    <source>
        <dbReference type="SAM" id="Phobius"/>
    </source>
</evidence>
<reference evidence="9 10" key="1">
    <citation type="submission" date="2018-10" db="EMBL/GenBank/DDBJ databases">
        <title>Fifty Aureobasidium pullulans genomes reveal a recombining polyextremotolerant generalist.</title>
        <authorList>
            <person name="Gostincar C."/>
            <person name="Turk M."/>
            <person name="Zajc J."/>
            <person name="Gunde-Cimerman N."/>
        </authorList>
    </citation>
    <scope>NUCLEOTIDE SEQUENCE [LARGE SCALE GENOMIC DNA]</scope>
    <source>
        <strain evidence="8 9">EXF-10751</strain>
        <strain evidence="7 10">EXF-11013</strain>
    </source>
</reference>
<dbReference type="PANTHER" id="PTHR13353">
    <property type="entry name" value="TRANSMEMBRANE PROTEIN 19"/>
    <property type="match status" value="1"/>
</dbReference>
<evidence type="ECO:0000313" key="10">
    <source>
        <dbReference type="Proteomes" id="UP000310687"/>
    </source>
</evidence>
<dbReference type="Proteomes" id="UP000310687">
    <property type="component" value="Unassembled WGS sequence"/>
</dbReference>
<keyword evidence="5 6" id="KW-0472">Membrane</keyword>
<dbReference type="InterPro" id="IPR002794">
    <property type="entry name" value="DUF92_TMEM19"/>
</dbReference>
<comment type="similarity">
    <text evidence="2">Belongs to the TMEM19 family.</text>
</comment>
<dbReference type="PANTHER" id="PTHR13353:SF5">
    <property type="entry name" value="TRANSMEMBRANE PROTEIN 19"/>
    <property type="match status" value="1"/>
</dbReference>
<evidence type="ECO:0000256" key="4">
    <source>
        <dbReference type="ARBA" id="ARBA00022989"/>
    </source>
</evidence>
<proteinExistence type="inferred from homology"/>
<gene>
    <name evidence="8" type="ORF">D6D20_08203</name>
    <name evidence="7" type="ORF">D6D22_05991</name>
</gene>
<dbReference type="EMBL" id="QZAL01000084">
    <property type="protein sequence ID" value="THW40130.1"/>
    <property type="molecule type" value="Genomic_DNA"/>
</dbReference>
<comment type="caution">
    <text evidence="8">The sequence shown here is derived from an EMBL/GenBank/DDBJ whole genome shotgun (WGS) entry which is preliminary data.</text>
</comment>
<feature type="transmembrane region" description="Helical" evidence="6">
    <location>
        <begin position="177"/>
        <end position="198"/>
    </location>
</feature>
<name>A0A4S8YQS4_AURPU</name>
<evidence type="ECO:0000256" key="5">
    <source>
        <dbReference type="ARBA" id="ARBA00023136"/>
    </source>
</evidence>
<dbReference type="AlphaFoldDB" id="A0A4S8YQS4"/>
<accession>A0A4S8YQS4</accession>
<evidence type="ECO:0000313" key="7">
    <source>
        <dbReference type="EMBL" id="THW40130.1"/>
    </source>
</evidence>